<feature type="domain" description="PIN" evidence="6">
    <location>
        <begin position="10"/>
        <end position="111"/>
    </location>
</feature>
<dbReference type="Proteomes" id="UP000278807">
    <property type="component" value="Unassembled WGS sequence"/>
</dbReference>
<dbReference type="Pfam" id="PF08772">
    <property type="entry name" value="Zn_ribbon_NOB1"/>
    <property type="match status" value="1"/>
</dbReference>
<dbReference type="WBParaSite" id="HNAJ_0000959701-mRNA-1">
    <property type="protein sequence ID" value="HNAJ_0000959701-mRNA-1"/>
    <property type="gene ID" value="HNAJ_0000959701"/>
</dbReference>
<keyword evidence="4" id="KW-0378">Hydrolase</keyword>
<dbReference type="GO" id="GO:0004521">
    <property type="term" value="F:RNA endonuclease activity"/>
    <property type="evidence" value="ECO:0007669"/>
    <property type="project" value="UniProtKB-ARBA"/>
</dbReference>
<dbReference type="GO" id="GO:0030490">
    <property type="term" value="P:maturation of SSU-rRNA"/>
    <property type="evidence" value="ECO:0007669"/>
    <property type="project" value="TreeGrafter"/>
</dbReference>
<dbReference type="InterPro" id="IPR033411">
    <property type="entry name" value="Ribonuclease_PIN"/>
</dbReference>
<accession>A0A0R3TQ09</accession>
<dbReference type="FunFam" id="3.40.50.1010:FF:000020">
    <property type="entry name" value="20S-pre-rRNA D-site endonuclease NOB1"/>
    <property type="match status" value="1"/>
</dbReference>
<dbReference type="Gene3D" id="6.20.210.10">
    <property type="entry name" value="Nin one binding (NOB1), Zn-ribbon-like"/>
    <property type="match status" value="1"/>
</dbReference>
<organism evidence="9">
    <name type="scientific">Rodentolepis nana</name>
    <name type="common">Dwarf tapeworm</name>
    <name type="synonym">Hymenolepis nana</name>
    <dbReference type="NCBI Taxonomy" id="102285"/>
    <lineage>
        <taxon>Eukaryota</taxon>
        <taxon>Metazoa</taxon>
        <taxon>Spiralia</taxon>
        <taxon>Lophotrochozoa</taxon>
        <taxon>Platyhelminthes</taxon>
        <taxon>Cestoda</taxon>
        <taxon>Eucestoda</taxon>
        <taxon>Cyclophyllidea</taxon>
        <taxon>Hymenolepididae</taxon>
        <taxon>Rodentolepis</taxon>
    </lineage>
</organism>
<feature type="compositionally biased region" description="Basic residues" evidence="5">
    <location>
        <begin position="335"/>
        <end position="347"/>
    </location>
</feature>
<dbReference type="SMART" id="SM00670">
    <property type="entry name" value="PINc"/>
    <property type="match status" value="1"/>
</dbReference>
<dbReference type="Pfam" id="PF17146">
    <property type="entry name" value="PIN_6"/>
    <property type="match status" value="1"/>
</dbReference>
<keyword evidence="3" id="KW-0479">Metal-binding</keyword>
<dbReference type="InterPro" id="IPR014881">
    <property type="entry name" value="NOB1_Zn-bd"/>
</dbReference>
<dbReference type="STRING" id="102285.A0A0R3TQ09"/>
<dbReference type="OrthoDB" id="446759at2759"/>
<feature type="region of interest" description="Disordered" evidence="5">
    <location>
        <begin position="335"/>
        <end position="382"/>
    </location>
</feature>
<protein>
    <submittedName>
        <fullName evidence="9">PINc domain-containing protein</fullName>
    </submittedName>
</protein>
<dbReference type="InterPro" id="IPR002716">
    <property type="entry name" value="PIN_dom"/>
</dbReference>
<feature type="region of interest" description="Disordered" evidence="5">
    <location>
        <begin position="122"/>
        <end position="147"/>
    </location>
</feature>
<comment type="similarity">
    <text evidence="1">Belongs to the NOB1 family.</text>
</comment>
<feature type="compositionally biased region" description="Basic and acidic residues" evidence="5">
    <location>
        <begin position="348"/>
        <end position="366"/>
    </location>
</feature>
<evidence type="ECO:0000256" key="5">
    <source>
        <dbReference type="SAM" id="MobiDB-lite"/>
    </source>
</evidence>
<dbReference type="GO" id="GO:0046872">
    <property type="term" value="F:metal ion binding"/>
    <property type="evidence" value="ECO:0007669"/>
    <property type="project" value="UniProtKB-KW"/>
</dbReference>
<dbReference type="EMBL" id="UZAE01012669">
    <property type="protein sequence ID" value="VDO06161.1"/>
    <property type="molecule type" value="Genomic_DNA"/>
</dbReference>
<evidence type="ECO:0000256" key="3">
    <source>
        <dbReference type="ARBA" id="ARBA00022723"/>
    </source>
</evidence>
<proteinExistence type="inferred from homology"/>
<reference evidence="7 8" key="2">
    <citation type="submission" date="2018-11" db="EMBL/GenBank/DDBJ databases">
        <authorList>
            <consortium name="Pathogen Informatics"/>
        </authorList>
    </citation>
    <scope>NUCLEOTIDE SEQUENCE [LARGE SCALE GENOMIC DNA]</scope>
</reference>
<evidence type="ECO:0000313" key="7">
    <source>
        <dbReference type="EMBL" id="VDO06161.1"/>
    </source>
</evidence>
<dbReference type="GO" id="GO:0030688">
    <property type="term" value="C:preribosome, small subunit precursor"/>
    <property type="evidence" value="ECO:0007669"/>
    <property type="project" value="TreeGrafter"/>
</dbReference>
<gene>
    <name evidence="7" type="ORF">HNAJ_LOCUS9592</name>
</gene>
<keyword evidence="2" id="KW-0540">Nuclease</keyword>
<dbReference type="SUPFAM" id="SSF144206">
    <property type="entry name" value="NOB1 zinc finger-like"/>
    <property type="match status" value="1"/>
</dbReference>
<name>A0A0R3TQ09_RODNA</name>
<dbReference type="GO" id="GO:0031981">
    <property type="term" value="C:nuclear lumen"/>
    <property type="evidence" value="ECO:0007669"/>
    <property type="project" value="UniProtKB-ARBA"/>
</dbReference>
<reference evidence="9" key="1">
    <citation type="submission" date="2017-02" db="UniProtKB">
        <authorList>
            <consortium name="WormBaseParasite"/>
        </authorList>
    </citation>
    <scope>IDENTIFICATION</scope>
</reference>
<evidence type="ECO:0000313" key="9">
    <source>
        <dbReference type="WBParaSite" id="HNAJ_0000959701-mRNA-1"/>
    </source>
</evidence>
<dbReference type="InterPro" id="IPR036283">
    <property type="entry name" value="NOB1_Zf-like_sf"/>
</dbReference>
<dbReference type="Gene3D" id="3.40.50.1010">
    <property type="entry name" value="5'-nuclease"/>
    <property type="match status" value="1"/>
</dbReference>
<dbReference type="CDD" id="cd09876">
    <property type="entry name" value="PIN_Nob1-like"/>
    <property type="match status" value="1"/>
</dbReference>
<dbReference type="PANTHER" id="PTHR12814">
    <property type="entry name" value="RNA-BINDING PROTEIN NOB1"/>
    <property type="match status" value="1"/>
</dbReference>
<feature type="compositionally biased region" description="Acidic residues" evidence="5">
    <location>
        <begin position="201"/>
        <end position="210"/>
    </location>
</feature>
<evidence type="ECO:0000313" key="8">
    <source>
        <dbReference type="Proteomes" id="UP000278807"/>
    </source>
</evidence>
<keyword evidence="8" id="KW-1185">Reference proteome</keyword>
<evidence type="ECO:0000256" key="1">
    <source>
        <dbReference type="ARBA" id="ARBA00005858"/>
    </source>
</evidence>
<dbReference type="InterPro" id="IPR039907">
    <property type="entry name" value="NOB1"/>
</dbReference>
<feature type="compositionally biased region" description="Basic residues" evidence="5">
    <location>
        <begin position="449"/>
        <end position="472"/>
    </location>
</feature>
<dbReference type="GO" id="GO:0016787">
    <property type="term" value="F:hydrolase activity"/>
    <property type="evidence" value="ECO:0007669"/>
    <property type="project" value="UniProtKB-KW"/>
</dbReference>
<dbReference type="GO" id="GO:0005737">
    <property type="term" value="C:cytoplasm"/>
    <property type="evidence" value="ECO:0007669"/>
    <property type="project" value="UniProtKB-ARBA"/>
</dbReference>
<evidence type="ECO:0000259" key="6">
    <source>
        <dbReference type="SMART" id="SM00670"/>
    </source>
</evidence>
<dbReference type="PANTHER" id="PTHR12814:SF2">
    <property type="entry name" value="RNA-BINDING PROTEIN NOB1"/>
    <property type="match status" value="1"/>
</dbReference>
<evidence type="ECO:0000256" key="4">
    <source>
        <dbReference type="ARBA" id="ARBA00022801"/>
    </source>
</evidence>
<evidence type="ECO:0000256" key="2">
    <source>
        <dbReference type="ARBA" id="ARBA00022722"/>
    </source>
</evidence>
<feature type="region of interest" description="Disordered" evidence="5">
    <location>
        <begin position="157"/>
        <end position="176"/>
    </location>
</feature>
<sequence length="472" mass="52770">MSLNTGTKSVHLIVDSAAFIERAKLETYGEHLHTTQSVLDELRDKRTRSFINSLPYPLKIDIPMPESIKWVKELSLKTGDYHVLSKTDIDVIAVTYQLYKEVNGNEPDIRDVKRPTFSDKLFRFKKPPEPENQSKSKTPLKPDNDFNEKEIMEKIKNDLGEADPNTPNSNSDVGITIDEDDLLSDDEEANKSIDCNSDGSAENESEVDDSDWITADNFDEKLLVGLGFGGLRLDDEVENCSDGSPVPVACLTKDFAMQNVMMNAGIPLLSLSGKIIKRARTHVLWCGSCYAHTTKQDSYFCRMCGYPSLRRIPVTLHEDGQLEFHFSRKFVKNLRGTKHPVPRPKGGKHADEPIYRADQRLPDRRAPKPKNPNVLPMGATNGLLYNDDDSDDDIGGFLIDSNVEATGDLATVVFPAHDVSSKAATHGLRADGQIVPAPWERKGMEHGLKPTRFKANRPGRRRTGGKRNKLTK</sequence>
<feature type="region of interest" description="Disordered" evidence="5">
    <location>
        <begin position="189"/>
        <end position="210"/>
    </location>
</feature>
<dbReference type="AlphaFoldDB" id="A0A0R3TQ09"/>
<feature type="region of interest" description="Disordered" evidence="5">
    <location>
        <begin position="440"/>
        <end position="472"/>
    </location>
</feature>